<evidence type="ECO:0000256" key="1">
    <source>
        <dbReference type="SAM" id="SignalP"/>
    </source>
</evidence>
<dbReference type="RefSeq" id="WP_122201223.1">
    <property type="nucleotide sequence ID" value="NZ_CABJFV010000004.1"/>
</dbReference>
<gene>
    <name evidence="2" type="ORF">DW888_07680</name>
</gene>
<reference evidence="2 3" key="1">
    <citation type="submission" date="2018-08" db="EMBL/GenBank/DDBJ databases">
        <title>A genome reference for cultivated species of the human gut microbiota.</title>
        <authorList>
            <person name="Zou Y."/>
            <person name="Xue W."/>
            <person name="Luo G."/>
        </authorList>
    </citation>
    <scope>NUCLEOTIDE SEQUENCE [LARGE SCALE GENOMIC DNA]</scope>
    <source>
        <strain evidence="2 3">AM40-30BH</strain>
    </source>
</reference>
<accession>A0A413VSH0</accession>
<sequence length="423" mass="46027">MKKQLLTAALMLTGMFALTPSVADAKSTMDSNLTLLWMNTDVAPLTLDVRQGFGRDGKFYLQNKATKTIEVWNETGRIQEIPSGAGTNITFDDAGNILVRIGTFPDPFNKDINELRIIPADGSAAIDIALSGITGGRLDFWGHVQGNVLDKETGGIIYMGTTYYPQLVEIPIIDGKQDVANTYTYTYASPFGIAGNFATTTIISAWEGKENVSILSPLFNKTNCNSIQKLSLDEDGNWSHDSYYITPRHSGCAGFYIFKLGGQDYIVYPSGSNNADGFTVSKLATKAISDVEDSDESVRIATKYSEQKDDGNPMYIGNAFYGNHLSAEAISETQAHIYQYFPSGYIAKYLFTVEGGTGVAKVEAPKATIIGGKGEITIEGEPTFIEVYTIGGTLISRNEHNVKCIPGTYIVKTDNNVTKVMVK</sequence>
<name>A0A413VSH0_9BACE</name>
<evidence type="ECO:0008006" key="4">
    <source>
        <dbReference type="Google" id="ProtNLM"/>
    </source>
</evidence>
<keyword evidence="1" id="KW-0732">Signal</keyword>
<comment type="caution">
    <text evidence="2">The sequence shown here is derived from an EMBL/GenBank/DDBJ whole genome shotgun (WGS) entry which is preliminary data.</text>
</comment>
<dbReference type="EMBL" id="QSGO01000004">
    <property type="protein sequence ID" value="RHB36501.1"/>
    <property type="molecule type" value="Genomic_DNA"/>
</dbReference>
<dbReference type="AlphaFoldDB" id="A0A413VSH0"/>
<evidence type="ECO:0000313" key="2">
    <source>
        <dbReference type="EMBL" id="RHB36501.1"/>
    </source>
</evidence>
<evidence type="ECO:0000313" key="3">
    <source>
        <dbReference type="Proteomes" id="UP000284379"/>
    </source>
</evidence>
<protein>
    <recommendedName>
        <fullName evidence="4">T9SS C-terminal target domain-containing protein</fullName>
    </recommendedName>
</protein>
<organism evidence="2 3">
    <name type="scientific">Bacteroides nordii</name>
    <dbReference type="NCBI Taxonomy" id="291645"/>
    <lineage>
        <taxon>Bacteria</taxon>
        <taxon>Pseudomonadati</taxon>
        <taxon>Bacteroidota</taxon>
        <taxon>Bacteroidia</taxon>
        <taxon>Bacteroidales</taxon>
        <taxon>Bacteroidaceae</taxon>
        <taxon>Bacteroides</taxon>
    </lineage>
</organism>
<feature type="chain" id="PRO_5019303484" description="T9SS C-terminal target domain-containing protein" evidence="1">
    <location>
        <begin position="26"/>
        <end position="423"/>
    </location>
</feature>
<feature type="signal peptide" evidence="1">
    <location>
        <begin position="1"/>
        <end position="25"/>
    </location>
</feature>
<proteinExistence type="predicted"/>
<dbReference type="Proteomes" id="UP000284379">
    <property type="component" value="Unassembled WGS sequence"/>
</dbReference>